<comment type="caution">
    <text evidence="1">The sequence shown here is derived from an EMBL/GenBank/DDBJ whole genome shotgun (WGS) entry which is preliminary data.</text>
</comment>
<proteinExistence type="predicted"/>
<dbReference type="OMA" id="GEYRYLM"/>
<dbReference type="Proteomes" id="UP000241394">
    <property type="component" value="Chromosome LG15"/>
</dbReference>
<dbReference type="STRING" id="1590841.A0A2R6QL06"/>
<organism evidence="1 2">
    <name type="scientific">Actinidia chinensis var. chinensis</name>
    <name type="common">Chinese soft-hair kiwi</name>
    <dbReference type="NCBI Taxonomy" id="1590841"/>
    <lineage>
        <taxon>Eukaryota</taxon>
        <taxon>Viridiplantae</taxon>
        <taxon>Streptophyta</taxon>
        <taxon>Embryophyta</taxon>
        <taxon>Tracheophyta</taxon>
        <taxon>Spermatophyta</taxon>
        <taxon>Magnoliopsida</taxon>
        <taxon>eudicotyledons</taxon>
        <taxon>Gunneridae</taxon>
        <taxon>Pentapetalae</taxon>
        <taxon>asterids</taxon>
        <taxon>Ericales</taxon>
        <taxon>Actinidiaceae</taxon>
        <taxon>Actinidia</taxon>
    </lineage>
</organism>
<evidence type="ECO:0000313" key="1">
    <source>
        <dbReference type="EMBL" id="PSS10082.1"/>
    </source>
</evidence>
<name>A0A2R6QL06_ACTCC</name>
<sequence>MTVTRAPSALPAVRCEATGSSNGAPPPRNSRPFNPFFNVPKPSWIVRTESNVRIERKKKQDPPCAECSGIGRVDCQYCCGRGRTNHSHLEMLPKGEWPKWCMACRGSGLNYCSRCLGTGEYRQFRGFHLHNRVRDRPRSPSVLNGEEPSSNQ</sequence>
<dbReference type="SUPFAM" id="SSF57938">
    <property type="entry name" value="DnaJ/Hsp40 cysteine-rich domain"/>
    <property type="match status" value="1"/>
</dbReference>
<accession>A0A2R6QL06</accession>
<dbReference type="OrthoDB" id="3355217at2759"/>
<evidence type="ECO:0000313" key="2">
    <source>
        <dbReference type="Proteomes" id="UP000241394"/>
    </source>
</evidence>
<protein>
    <submittedName>
        <fullName evidence="1">Uncharacterized protein</fullName>
    </submittedName>
</protein>
<dbReference type="InParanoid" id="A0A2R6QL06"/>
<dbReference type="InterPro" id="IPR036410">
    <property type="entry name" value="HSP_DnaJ_Cys-rich_dom_sf"/>
</dbReference>
<reference evidence="2" key="2">
    <citation type="journal article" date="2018" name="BMC Genomics">
        <title>A manually annotated Actinidia chinensis var. chinensis (kiwifruit) genome highlights the challenges associated with draft genomes and gene prediction in plants.</title>
        <authorList>
            <person name="Pilkington S.M."/>
            <person name="Crowhurst R."/>
            <person name="Hilario E."/>
            <person name="Nardozza S."/>
            <person name="Fraser L."/>
            <person name="Peng Y."/>
            <person name="Gunaseelan K."/>
            <person name="Simpson R."/>
            <person name="Tahir J."/>
            <person name="Deroles S.C."/>
            <person name="Templeton K."/>
            <person name="Luo Z."/>
            <person name="Davy M."/>
            <person name="Cheng C."/>
            <person name="McNeilage M."/>
            <person name="Scaglione D."/>
            <person name="Liu Y."/>
            <person name="Zhang Q."/>
            <person name="Datson P."/>
            <person name="De Silva N."/>
            <person name="Gardiner S.E."/>
            <person name="Bassett H."/>
            <person name="Chagne D."/>
            <person name="McCallum J."/>
            <person name="Dzierzon H."/>
            <person name="Deng C."/>
            <person name="Wang Y.Y."/>
            <person name="Barron L."/>
            <person name="Manako K."/>
            <person name="Bowen J."/>
            <person name="Foster T.M."/>
            <person name="Erridge Z.A."/>
            <person name="Tiffin H."/>
            <person name="Waite C.N."/>
            <person name="Davies K.M."/>
            <person name="Grierson E.P."/>
            <person name="Laing W.A."/>
            <person name="Kirk R."/>
            <person name="Chen X."/>
            <person name="Wood M."/>
            <person name="Montefiori M."/>
            <person name="Brummell D.A."/>
            <person name="Schwinn K.E."/>
            <person name="Catanach A."/>
            <person name="Fullerton C."/>
            <person name="Li D."/>
            <person name="Meiyalaghan S."/>
            <person name="Nieuwenhuizen N."/>
            <person name="Read N."/>
            <person name="Prakash R."/>
            <person name="Hunter D."/>
            <person name="Zhang H."/>
            <person name="McKenzie M."/>
            <person name="Knabel M."/>
            <person name="Harris A."/>
            <person name="Allan A.C."/>
            <person name="Gleave A."/>
            <person name="Chen A."/>
            <person name="Janssen B.J."/>
            <person name="Plunkett B."/>
            <person name="Ampomah-Dwamena C."/>
            <person name="Voogd C."/>
            <person name="Leif D."/>
            <person name="Lafferty D."/>
            <person name="Souleyre E.J.F."/>
            <person name="Varkonyi-Gasic E."/>
            <person name="Gambi F."/>
            <person name="Hanley J."/>
            <person name="Yao J.L."/>
            <person name="Cheung J."/>
            <person name="David K.M."/>
            <person name="Warren B."/>
            <person name="Marsh K."/>
            <person name="Snowden K.C."/>
            <person name="Lin-Wang K."/>
            <person name="Brian L."/>
            <person name="Martinez-Sanchez M."/>
            <person name="Wang M."/>
            <person name="Ileperuma N."/>
            <person name="Macnee N."/>
            <person name="Campin R."/>
            <person name="McAtee P."/>
            <person name="Drummond R.S.M."/>
            <person name="Espley R.V."/>
            <person name="Ireland H.S."/>
            <person name="Wu R."/>
            <person name="Atkinson R.G."/>
            <person name="Karunairetnam S."/>
            <person name="Bulley S."/>
            <person name="Chunkath S."/>
            <person name="Hanley Z."/>
            <person name="Storey R."/>
            <person name="Thrimawithana A.H."/>
            <person name="Thomson S."/>
            <person name="David C."/>
            <person name="Testolin R."/>
            <person name="Huang H."/>
            <person name="Hellens R.P."/>
            <person name="Schaffer R.J."/>
        </authorList>
    </citation>
    <scope>NUCLEOTIDE SEQUENCE [LARGE SCALE GENOMIC DNA]</scope>
    <source>
        <strain evidence="2">cv. Red5</strain>
    </source>
</reference>
<dbReference type="EMBL" id="NKQK01000015">
    <property type="protein sequence ID" value="PSS10082.1"/>
    <property type="molecule type" value="Genomic_DNA"/>
</dbReference>
<dbReference type="PANTHER" id="PTHR15852">
    <property type="entry name" value="PLASTID TRANSCRIPTIONALLY ACTIVE PROTEIN"/>
    <property type="match status" value="1"/>
</dbReference>
<dbReference type="Gramene" id="PSS10082">
    <property type="protein sequence ID" value="PSS10082"/>
    <property type="gene ID" value="CEY00_Acc17170"/>
</dbReference>
<keyword evidence="2" id="KW-1185">Reference proteome</keyword>
<gene>
    <name evidence="1" type="ORF">CEY00_Acc17170</name>
</gene>
<dbReference type="PANTHER" id="PTHR15852:SF54">
    <property type="entry name" value="PROTEIN SSUH2 HOMOLOG"/>
    <property type="match status" value="1"/>
</dbReference>
<reference evidence="1 2" key="1">
    <citation type="submission" date="2017-07" db="EMBL/GenBank/DDBJ databases">
        <title>An improved, manually edited Actinidia chinensis var. chinensis (kiwifruit) genome highlights the challenges associated with draft genomes and gene prediction in plants.</title>
        <authorList>
            <person name="Pilkington S."/>
            <person name="Crowhurst R."/>
            <person name="Hilario E."/>
            <person name="Nardozza S."/>
            <person name="Fraser L."/>
            <person name="Peng Y."/>
            <person name="Gunaseelan K."/>
            <person name="Simpson R."/>
            <person name="Tahir J."/>
            <person name="Deroles S."/>
            <person name="Templeton K."/>
            <person name="Luo Z."/>
            <person name="Davy M."/>
            <person name="Cheng C."/>
            <person name="Mcneilage M."/>
            <person name="Scaglione D."/>
            <person name="Liu Y."/>
            <person name="Zhang Q."/>
            <person name="Datson P."/>
            <person name="De Silva N."/>
            <person name="Gardiner S."/>
            <person name="Bassett H."/>
            <person name="Chagne D."/>
            <person name="Mccallum J."/>
            <person name="Dzierzon H."/>
            <person name="Deng C."/>
            <person name="Wang Y.-Y."/>
            <person name="Barron N."/>
            <person name="Manako K."/>
            <person name="Bowen J."/>
            <person name="Foster T."/>
            <person name="Erridge Z."/>
            <person name="Tiffin H."/>
            <person name="Waite C."/>
            <person name="Davies K."/>
            <person name="Grierson E."/>
            <person name="Laing W."/>
            <person name="Kirk R."/>
            <person name="Chen X."/>
            <person name="Wood M."/>
            <person name="Montefiori M."/>
            <person name="Brummell D."/>
            <person name="Schwinn K."/>
            <person name="Catanach A."/>
            <person name="Fullerton C."/>
            <person name="Li D."/>
            <person name="Meiyalaghan S."/>
            <person name="Nieuwenhuizen N."/>
            <person name="Read N."/>
            <person name="Prakash R."/>
            <person name="Hunter D."/>
            <person name="Zhang H."/>
            <person name="Mckenzie M."/>
            <person name="Knabel M."/>
            <person name="Harris A."/>
            <person name="Allan A."/>
            <person name="Chen A."/>
            <person name="Janssen B."/>
            <person name="Plunkett B."/>
            <person name="Dwamena C."/>
            <person name="Voogd C."/>
            <person name="Leif D."/>
            <person name="Lafferty D."/>
            <person name="Souleyre E."/>
            <person name="Varkonyi-Gasic E."/>
            <person name="Gambi F."/>
            <person name="Hanley J."/>
            <person name="Yao J.-L."/>
            <person name="Cheung J."/>
            <person name="David K."/>
            <person name="Warren B."/>
            <person name="Marsh K."/>
            <person name="Snowden K."/>
            <person name="Lin-Wang K."/>
            <person name="Brian L."/>
            <person name="Martinez-Sanchez M."/>
            <person name="Wang M."/>
            <person name="Ileperuma N."/>
            <person name="Macnee N."/>
            <person name="Campin R."/>
            <person name="Mcatee P."/>
            <person name="Drummond R."/>
            <person name="Espley R."/>
            <person name="Ireland H."/>
            <person name="Wu R."/>
            <person name="Atkinson R."/>
            <person name="Karunairetnam S."/>
            <person name="Bulley S."/>
            <person name="Chunkath S."/>
            <person name="Hanley Z."/>
            <person name="Storey R."/>
            <person name="Thrimawithana A."/>
            <person name="Thomson S."/>
            <person name="David C."/>
            <person name="Testolin R."/>
        </authorList>
    </citation>
    <scope>NUCLEOTIDE SEQUENCE [LARGE SCALE GENOMIC DNA]</scope>
    <source>
        <strain evidence="2">cv. Red5</strain>
        <tissue evidence="1">Young leaf</tissue>
    </source>
</reference>
<dbReference type="AlphaFoldDB" id="A0A2R6QL06"/>